<keyword evidence="2" id="KW-0479">Metal-binding</keyword>
<dbReference type="PRINTS" id="PR01407">
    <property type="entry name" value="BUTYPHLNCDUF"/>
</dbReference>
<evidence type="ECO:0000313" key="12">
    <source>
        <dbReference type="Proteomes" id="UP001346869"/>
    </source>
</evidence>
<protein>
    <submittedName>
        <fullName evidence="11">Uncharacterized protein</fullName>
    </submittedName>
</protein>
<keyword evidence="12" id="KW-1185">Reference proteome</keyword>
<gene>
    <name evidence="11" type="ORF">PBY51_019763</name>
</gene>
<keyword evidence="3 6" id="KW-0863">Zinc-finger</keyword>
<feature type="domain" description="RING-type" evidence="8">
    <location>
        <begin position="15"/>
        <end position="53"/>
    </location>
</feature>
<evidence type="ECO:0000259" key="10">
    <source>
        <dbReference type="PROSITE" id="PS50188"/>
    </source>
</evidence>
<dbReference type="Gene3D" id="4.10.830.40">
    <property type="match status" value="1"/>
</dbReference>
<evidence type="ECO:0000313" key="11">
    <source>
        <dbReference type="EMBL" id="KAK5865497.1"/>
    </source>
</evidence>
<feature type="domain" description="B box-type" evidence="9">
    <location>
        <begin position="147"/>
        <end position="187"/>
    </location>
</feature>
<dbReference type="InterPro" id="IPR051051">
    <property type="entry name" value="E3_ubiq-ligase_TRIM/RNF"/>
</dbReference>
<evidence type="ECO:0000256" key="5">
    <source>
        <dbReference type="ARBA" id="ARBA00022859"/>
    </source>
</evidence>
<dbReference type="SUPFAM" id="SSF49899">
    <property type="entry name" value="Concanavalin A-like lectins/glucanases"/>
    <property type="match status" value="1"/>
</dbReference>
<dbReference type="Gene3D" id="2.60.120.920">
    <property type="match status" value="1"/>
</dbReference>
<evidence type="ECO:0000256" key="1">
    <source>
        <dbReference type="ARBA" id="ARBA00022588"/>
    </source>
</evidence>
<comment type="caution">
    <text evidence="11">The sequence shown here is derived from an EMBL/GenBank/DDBJ whole genome shotgun (WGS) entry which is preliminary data.</text>
</comment>
<dbReference type="InterPro" id="IPR000315">
    <property type="entry name" value="Znf_B-box"/>
</dbReference>
<evidence type="ECO:0000259" key="9">
    <source>
        <dbReference type="PROSITE" id="PS50119"/>
    </source>
</evidence>
<evidence type="ECO:0000256" key="6">
    <source>
        <dbReference type="PROSITE-ProRule" id="PRU00024"/>
    </source>
</evidence>
<dbReference type="Proteomes" id="UP001346869">
    <property type="component" value="Unassembled WGS sequence"/>
</dbReference>
<proteinExistence type="predicted"/>
<dbReference type="InterPro" id="IPR006574">
    <property type="entry name" value="PRY"/>
</dbReference>
<dbReference type="Pfam" id="PF00622">
    <property type="entry name" value="SPRY"/>
    <property type="match status" value="1"/>
</dbReference>
<keyword evidence="7" id="KW-0175">Coiled coil</keyword>
<organism evidence="11 12">
    <name type="scientific">Eleginops maclovinus</name>
    <name type="common">Patagonian blennie</name>
    <name type="synonym">Eleginus maclovinus</name>
    <dbReference type="NCBI Taxonomy" id="56733"/>
    <lineage>
        <taxon>Eukaryota</taxon>
        <taxon>Metazoa</taxon>
        <taxon>Chordata</taxon>
        <taxon>Craniata</taxon>
        <taxon>Vertebrata</taxon>
        <taxon>Euteleostomi</taxon>
        <taxon>Actinopterygii</taxon>
        <taxon>Neopterygii</taxon>
        <taxon>Teleostei</taxon>
        <taxon>Neoteleostei</taxon>
        <taxon>Acanthomorphata</taxon>
        <taxon>Eupercaria</taxon>
        <taxon>Perciformes</taxon>
        <taxon>Notothenioidei</taxon>
        <taxon>Eleginopidae</taxon>
        <taxon>Eleginops</taxon>
    </lineage>
</organism>
<dbReference type="InterPro" id="IPR013083">
    <property type="entry name" value="Znf_RING/FYVE/PHD"/>
</dbReference>
<dbReference type="GO" id="GO:0005737">
    <property type="term" value="C:cytoplasm"/>
    <property type="evidence" value="ECO:0007669"/>
    <property type="project" value="UniProtKB-ARBA"/>
</dbReference>
<dbReference type="InterPro" id="IPR001870">
    <property type="entry name" value="B30.2/SPRY"/>
</dbReference>
<dbReference type="InterPro" id="IPR003877">
    <property type="entry name" value="SPRY_dom"/>
</dbReference>
<evidence type="ECO:0000256" key="3">
    <source>
        <dbReference type="ARBA" id="ARBA00022771"/>
    </source>
</evidence>
<dbReference type="InterPro" id="IPR017907">
    <property type="entry name" value="Znf_RING_CS"/>
</dbReference>
<dbReference type="SMART" id="SM00449">
    <property type="entry name" value="SPRY"/>
    <property type="match status" value="1"/>
</dbReference>
<dbReference type="SUPFAM" id="SSF57850">
    <property type="entry name" value="RING/U-box"/>
    <property type="match status" value="1"/>
</dbReference>
<dbReference type="SMART" id="SM00184">
    <property type="entry name" value="RING"/>
    <property type="match status" value="1"/>
</dbReference>
<keyword evidence="5" id="KW-0391">Immunity</keyword>
<sequence length="548" mass="62637">MSSVSCLLSEEHFRCSICLDVFTDPVSTPCGHNFCKSCITKHWDINYRCPLCNEGFKKRPFLRVNTLFSEMVAEFRHSAQQKANRKRSQQHVFNPVDVSCEFCTGTKLKALKSCLVCLASYCETHLEPHFTVSGLKRHQLIDPVENLEDRMCVKHGKPLELFCKTDQTFVCMHCSALDHKMHVFVPLKDEYEDKKVELVKTEVKIQDMIEKRRVKIEVIKRSVKCSTESAQMELSEGVEVFNSLNKFLERGLNELYKTIGEKVTTTQKQAEGLIKELEQEISDLKKRNTDVGQVTRSEDHLLVLRSFPLLKAVPPTKDWMKVNVHAPSYEKTVEGALIQLEETLNKETKKLLGEAELKRVQKYAVNVTLDPQTAHPELILTPDRKQVSHGDVRKNLPDNPERFSHYNFVLGEQSFTAGFPGRFYYEVQVQGKPKWNFGVVRKSINRKGEVKMKPREGYWTICLRGNEYKALDDPSVLLSLKSQPQKVGVFVSYSEGLVSFYDVDAAALIYSFTGCTFTEKLFPFFSPCRNDGGNNAAPLIIRPVNQNT</sequence>
<dbReference type="InterPro" id="IPR001841">
    <property type="entry name" value="Znf_RING"/>
</dbReference>
<reference evidence="11 12" key="1">
    <citation type="journal article" date="2023" name="Genes (Basel)">
        <title>Chromosome-Level Genome Assembly and Circadian Gene Repertoire of the Patagonia Blennie Eleginops maclovinus-The Closest Ancestral Proxy of Antarctic Cryonotothenioids.</title>
        <authorList>
            <person name="Cheng C.C."/>
            <person name="Rivera-Colon A.G."/>
            <person name="Minhas B.F."/>
            <person name="Wilson L."/>
            <person name="Rayamajhi N."/>
            <person name="Vargas-Chacoff L."/>
            <person name="Catchen J.M."/>
        </authorList>
    </citation>
    <scope>NUCLEOTIDE SEQUENCE [LARGE SCALE GENOMIC DNA]</scope>
    <source>
        <strain evidence="11">JMC-PN-2008</strain>
    </source>
</reference>
<dbReference type="PANTHER" id="PTHR25465:SF32">
    <property type="entry name" value="BLOODTHIRSTY-RELATED GENE FAMILY, MEMBER 16 ISOFORM X1-RELATED"/>
    <property type="match status" value="1"/>
</dbReference>
<dbReference type="AlphaFoldDB" id="A0AAN8ASE3"/>
<dbReference type="SMART" id="SM00589">
    <property type="entry name" value="PRY"/>
    <property type="match status" value="1"/>
</dbReference>
<keyword evidence="4" id="KW-0862">Zinc</keyword>
<dbReference type="FunFam" id="2.60.120.920:FF:000004">
    <property type="entry name" value="Butyrophilin subfamily 1 member A1"/>
    <property type="match status" value="1"/>
</dbReference>
<reference evidence="11 12" key="2">
    <citation type="journal article" date="2023" name="Mol. Biol. Evol.">
        <title>Genomics of Secondarily Temperate Adaptation in the Only Non-Antarctic Icefish.</title>
        <authorList>
            <person name="Rivera-Colon A.G."/>
            <person name="Rayamajhi N."/>
            <person name="Minhas B.F."/>
            <person name="Madrigal G."/>
            <person name="Bilyk K.T."/>
            <person name="Yoon V."/>
            <person name="Hune M."/>
            <person name="Gregory S."/>
            <person name="Cheng C.H.C."/>
            <person name="Catchen J.M."/>
        </authorList>
    </citation>
    <scope>NUCLEOTIDE SEQUENCE [LARGE SCALE GENOMIC DNA]</scope>
    <source>
        <strain evidence="11">JMC-PN-2008</strain>
    </source>
</reference>
<dbReference type="PROSITE" id="PS50188">
    <property type="entry name" value="B302_SPRY"/>
    <property type="match status" value="1"/>
</dbReference>
<dbReference type="Pfam" id="PF13445">
    <property type="entry name" value="zf-RING_UBOX"/>
    <property type="match status" value="1"/>
</dbReference>
<dbReference type="Pfam" id="PF00643">
    <property type="entry name" value="zf-B_box"/>
    <property type="match status" value="1"/>
</dbReference>
<keyword evidence="1" id="KW-0399">Innate immunity</keyword>
<dbReference type="CDD" id="cd13733">
    <property type="entry name" value="SPRY_PRY_C-I_1"/>
    <property type="match status" value="1"/>
</dbReference>
<dbReference type="Gene3D" id="3.30.160.60">
    <property type="entry name" value="Classic Zinc Finger"/>
    <property type="match status" value="1"/>
</dbReference>
<dbReference type="PANTHER" id="PTHR25465">
    <property type="entry name" value="B-BOX DOMAIN CONTAINING"/>
    <property type="match status" value="1"/>
</dbReference>
<dbReference type="GO" id="GO:0008270">
    <property type="term" value="F:zinc ion binding"/>
    <property type="evidence" value="ECO:0007669"/>
    <property type="project" value="UniProtKB-KW"/>
</dbReference>
<accession>A0AAN8ASE3</accession>
<evidence type="ECO:0000256" key="4">
    <source>
        <dbReference type="ARBA" id="ARBA00022833"/>
    </source>
</evidence>
<dbReference type="PROSITE" id="PS50089">
    <property type="entry name" value="ZF_RING_2"/>
    <property type="match status" value="1"/>
</dbReference>
<dbReference type="SUPFAM" id="SSF57845">
    <property type="entry name" value="B-box zinc-binding domain"/>
    <property type="match status" value="1"/>
</dbReference>
<dbReference type="SMART" id="SM00336">
    <property type="entry name" value="BBOX"/>
    <property type="match status" value="1"/>
</dbReference>
<dbReference type="InterPro" id="IPR058030">
    <property type="entry name" value="TRIM8/14/16/25/29/45/65_CC"/>
</dbReference>
<name>A0AAN8ASE3_ELEMC</name>
<dbReference type="EMBL" id="JAUZQC010000009">
    <property type="protein sequence ID" value="KAK5865497.1"/>
    <property type="molecule type" value="Genomic_DNA"/>
</dbReference>
<feature type="coiled-coil region" evidence="7">
    <location>
        <begin position="267"/>
        <end position="294"/>
    </location>
</feature>
<dbReference type="Gene3D" id="3.30.40.10">
    <property type="entry name" value="Zinc/RING finger domain, C3HC4 (zinc finger)"/>
    <property type="match status" value="1"/>
</dbReference>
<dbReference type="Pfam" id="PF25600">
    <property type="entry name" value="TRIM_CC"/>
    <property type="match status" value="1"/>
</dbReference>
<dbReference type="InterPro" id="IPR043136">
    <property type="entry name" value="B30.2/SPRY_sf"/>
</dbReference>
<dbReference type="PROSITE" id="PS00518">
    <property type="entry name" value="ZF_RING_1"/>
    <property type="match status" value="1"/>
</dbReference>
<dbReference type="Pfam" id="PF13765">
    <property type="entry name" value="PRY"/>
    <property type="match status" value="1"/>
</dbReference>
<dbReference type="PROSITE" id="PS50119">
    <property type="entry name" value="ZF_BBOX"/>
    <property type="match status" value="1"/>
</dbReference>
<dbReference type="InterPro" id="IPR013320">
    <property type="entry name" value="ConA-like_dom_sf"/>
</dbReference>
<dbReference type="CDD" id="cd19769">
    <property type="entry name" value="Bbox2_TRIM16-like"/>
    <property type="match status" value="1"/>
</dbReference>
<evidence type="ECO:0000256" key="7">
    <source>
        <dbReference type="SAM" id="Coils"/>
    </source>
</evidence>
<dbReference type="InterPro" id="IPR027370">
    <property type="entry name" value="Znf-RING_euk"/>
</dbReference>
<dbReference type="InterPro" id="IPR003879">
    <property type="entry name" value="Butyrophylin_SPRY"/>
</dbReference>
<evidence type="ECO:0000259" key="8">
    <source>
        <dbReference type="PROSITE" id="PS50089"/>
    </source>
</evidence>
<dbReference type="GO" id="GO:0045087">
    <property type="term" value="P:innate immune response"/>
    <property type="evidence" value="ECO:0007669"/>
    <property type="project" value="UniProtKB-KW"/>
</dbReference>
<feature type="domain" description="B30.2/SPRY" evidence="10">
    <location>
        <begin position="347"/>
        <end position="544"/>
    </location>
</feature>
<evidence type="ECO:0000256" key="2">
    <source>
        <dbReference type="ARBA" id="ARBA00022723"/>
    </source>
</evidence>